<evidence type="ECO:0000259" key="4">
    <source>
        <dbReference type="PROSITE" id="PS50949"/>
    </source>
</evidence>
<evidence type="ECO:0000256" key="1">
    <source>
        <dbReference type="ARBA" id="ARBA00023015"/>
    </source>
</evidence>
<dbReference type="SUPFAM" id="SSF64288">
    <property type="entry name" value="Chorismate lyase-like"/>
    <property type="match status" value="1"/>
</dbReference>
<protein>
    <submittedName>
        <fullName evidence="5">Putative GntR family transcriptional regulator</fullName>
    </submittedName>
</protein>
<dbReference type="RefSeq" id="WP_013863066.1">
    <property type="nucleotide sequence ID" value="NC_015635.1"/>
</dbReference>
<dbReference type="OrthoDB" id="8584262at2"/>
<dbReference type="InterPro" id="IPR000524">
    <property type="entry name" value="Tscrpt_reg_HTH_GntR"/>
</dbReference>
<name>F5XEH8_MICPN</name>
<dbReference type="PANTHER" id="PTHR44846">
    <property type="entry name" value="MANNOSYL-D-GLYCERATE TRANSPORT/METABOLISM SYSTEM REPRESSOR MNGR-RELATED"/>
    <property type="match status" value="1"/>
</dbReference>
<sequence length="235" mass="25914">MTALSLREAIARLIADDGLGPGDRLPTETRLAERFEVARSTVREALKRLEEEGLVDAVQGKGRFVSALAADIVERPITRYEGVAEMLTRLGYRVTTSVFSVAEVAADQQQAQSLAVELGTPLIRLERLRYGDDQPLVFSIDHLLRDALPGPLGHRDWSTSLTGALAAHGREVTTSVARISAVELPAEIADRHRLTGLGPWLLVTETCLTRTGRRVLLAEDYHRGAMLGFNVRRRR</sequence>
<dbReference type="eggNOG" id="COG2188">
    <property type="taxonomic scope" value="Bacteria"/>
</dbReference>
<dbReference type="PANTHER" id="PTHR44846:SF1">
    <property type="entry name" value="MANNOSYL-D-GLYCERATE TRANSPORT_METABOLISM SYSTEM REPRESSOR MNGR-RELATED"/>
    <property type="match status" value="1"/>
</dbReference>
<dbReference type="EMBL" id="AP012204">
    <property type="protein sequence ID" value="BAK35194.1"/>
    <property type="molecule type" value="Genomic_DNA"/>
</dbReference>
<dbReference type="Pfam" id="PF07702">
    <property type="entry name" value="UTRA"/>
    <property type="match status" value="1"/>
</dbReference>
<dbReference type="Proteomes" id="UP000007947">
    <property type="component" value="Chromosome"/>
</dbReference>
<dbReference type="InterPro" id="IPR011663">
    <property type="entry name" value="UTRA"/>
</dbReference>
<feature type="domain" description="HTH gntR-type" evidence="4">
    <location>
        <begin position="1"/>
        <end position="68"/>
    </location>
</feature>
<dbReference type="SMART" id="SM00866">
    <property type="entry name" value="UTRA"/>
    <property type="match status" value="1"/>
</dbReference>
<evidence type="ECO:0000256" key="3">
    <source>
        <dbReference type="ARBA" id="ARBA00023163"/>
    </source>
</evidence>
<proteinExistence type="predicted"/>
<keyword evidence="2" id="KW-0238">DNA-binding</keyword>
<evidence type="ECO:0000313" key="6">
    <source>
        <dbReference type="Proteomes" id="UP000007947"/>
    </source>
</evidence>
<dbReference type="HOGENOM" id="CLU_063236_4_0_11"/>
<dbReference type="InterPro" id="IPR028978">
    <property type="entry name" value="Chorismate_lyase_/UTRA_dom_sf"/>
</dbReference>
<organism evidence="5 6">
    <name type="scientific">Microlunatus phosphovorus (strain ATCC 700054 / DSM 10555 / JCM 9379 / NBRC 101784 / NCIMB 13414 / VKM Ac-1990 / NM-1)</name>
    <dbReference type="NCBI Taxonomy" id="1032480"/>
    <lineage>
        <taxon>Bacteria</taxon>
        <taxon>Bacillati</taxon>
        <taxon>Actinomycetota</taxon>
        <taxon>Actinomycetes</taxon>
        <taxon>Propionibacteriales</taxon>
        <taxon>Propionibacteriaceae</taxon>
        <taxon>Microlunatus</taxon>
    </lineage>
</organism>
<evidence type="ECO:0000256" key="2">
    <source>
        <dbReference type="ARBA" id="ARBA00023125"/>
    </source>
</evidence>
<dbReference type="Pfam" id="PF00392">
    <property type="entry name" value="GntR"/>
    <property type="match status" value="1"/>
</dbReference>
<dbReference type="InterPro" id="IPR050679">
    <property type="entry name" value="Bact_HTH_transcr_reg"/>
</dbReference>
<gene>
    <name evidence="5" type="ordered locus">MLP_21800</name>
</gene>
<dbReference type="KEGG" id="mph:MLP_21800"/>
<dbReference type="PRINTS" id="PR00035">
    <property type="entry name" value="HTHGNTR"/>
</dbReference>
<reference evidence="5 6" key="1">
    <citation type="submission" date="2011-05" db="EMBL/GenBank/DDBJ databases">
        <title>Whole genome sequence of Microlunatus phosphovorus NM-1.</title>
        <authorList>
            <person name="Hosoyama A."/>
            <person name="Sasaki K."/>
            <person name="Harada T."/>
            <person name="Igarashi R."/>
            <person name="Kawakoshi A."/>
            <person name="Sasagawa M."/>
            <person name="Fukada J."/>
            <person name="Nakamura S."/>
            <person name="Katano Y."/>
            <person name="Hanada S."/>
            <person name="Kamagata Y."/>
            <person name="Nakamura N."/>
            <person name="Yamazaki S."/>
            <person name="Fujita N."/>
        </authorList>
    </citation>
    <scope>NUCLEOTIDE SEQUENCE [LARGE SCALE GENOMIC DNA]</scope>
    <source>
        <strain evidence="6">ATCC 700054 / DSM 10555 / JCM 9379 / NBRC 101784 / NCIMB 13414 / VKM Ac-1990 / NM-1</strain>
    </source>
</reference>
<dbReference type="Gene3D" id="1.10.10.10">
    <property type="entry name" value="Winged helix-like DNA-binding domain superfamily/Winged helix DNA-binding domain"/>
    <property type="match status" value="1"/>
</dbReference>
<dbReference type="GO" id="GO:0003677">
    <property type="term" value="F:DNA binding"/>
    <property type="evidence" value="ECO:0007669"/>
    <property type="project" value="UniProtKB-KW"/>
</dbReference>
<evidence type="ECO:0000313" key="5">
    <source>
        <dbReference type="EMBL" id="BAK35194.1"/>
    </source>
</evidence>
<dbReference type="STRING" id="1032480.MLP_21800"/>
<dbReference type="InterPro" id="IPR036388">
    <property type="entry name" value="WH-like_DNA-bd_sf"/>
</dbReference>
<dbReference type="GO" id="GO:0003700">
    <property type="term" value="F:DNA-binding transcription factor activity"/>
    <property type="evidence" value="ECO:0007669"/>
    <property type="project" value="InterPro"/>
</dbReference>
<dbReference type="PROSITE" id="PS50949">
    <property type="entry name" value="HTH_GNTR"/>
    <property type="match status" value="1"/>
</dbReference>
<dbReference type="AlphaFoldDB" id="F5XEH8"/>
<dbReference type="CDD" id="cd07377">
    <property type="entry name" value="WHTH_GntR"/>
    <property type="match status" value="1"/>
</dbReference>
<keyword evidence="1" id="KW-0805">Transcription regulation</keyword>
<dbReference type="Gene3D" id="3.40.1410.10">
    <property type="entry name" value="Chorismate lyase-like"/>
    <property type="match status" value="1"/>
</dbReference>
<dbReference type="SMART" id="SM00345">
    <property type="entry name" value="HTH_GNTR"/>
    <property type="match status" value="1"/>
</dbReference>
<keyword evidence="6" id="KW-1185">Reference proteome</keyword>
<dbReference type="InterPro" id="IPR036390">
    <property type="entry name" value="WH_DNA-bd_sf"/>
</dbReference>
<dbReference type="GO" id="GO:0045892">
    <property type="term" value="P:negative regulation of DNA-templated transcription"/>
    <property type="evidence" value="ECO:0007669"/>
    <property type="project" value="TreeGrafter"/>
</dbReference>
<accession>F5XEH8</accession>
<keyword evidence="3" id="KW-0804">Transcription</keyword>
<dbReference type="SUPFAM" id="SSF46785">
    <property type="entry name" value="Winged helix' DNA-binding domain"/>
    <property type="match status" value="1"/>
</dbReference>